<dbReference type="InterPro" id="IPR027417">
    <property type="entry name" value="P-loop_NTPase"/>
</dbReference>
<accession>G8QXI3</accession>
<dbReference type="FunFam" id="3.40.50.300:FF:000126">
    <property type="entry name" value="Galactose/methyl galactoside import ATP-binding protein MglA"/>
    <property type="match status" value="1"/>
</dbReference>
<evidence type="ECO:0000256" key="1">
    <source>
        <dbReference type="ARBA" id="ARBA00004202"/>
    </source>
</evidence>
<dbReference type="SUPFAM" id="SSF52540">
    <property type="entry name" value="P-loop containing nucleoside triphosphate hydrolases"/>
    <property type="match status" value="2"/>
</dbReference>
<protein>
    <submittedName>
        <fullName evidence="12">ABC-type sugar transport system, ATPase component</fullName>
    </submittedName>
</protein>
<feature type="domain" description="ABC transporter" evidence="11">
    <location>
        <begin position="12"/>
        <end position="249"/>
    </location>
</feature>
<dbReference type="FunFam" id="3.40.50.300:FF:000127">
    <property type="entry name" value="Ribose import ATP-binding protein RbsA"/>
    <property type="match status" value="1"/>
</dbReference>
<evidence type="ECO:0000313" key="12">
    <source>
        <dbReference type="EMBL" id="AEV29546.1"/>
    </source>
</evidence>
<dbReference type="EMBL" id="CP003155">
    <property type="protein sequence ID" value="AEV29546.1"/>
    <property type="molecule type" value="Genomic_DNA"/>
</dbReference>
<evidence type="ECO:0000256" key="3">
    <source>
        <dbReference type="ARBA" id="ARBA00022448"/>
    </source>
</evidence>
<dbReference type="eggNOG" id="COG1129">
    <property type="taxonomic scope" value="Bacteria"/>
</dbReference>
<keyword evidence="9" id="KW-1278">Translocase</keyword>
<keyword evidence="6" id="KW-0677">Repeat</keyword>
<dbReference type="GO" id="GO:0005524">
    <property type="term" value="F:ATP binding"/>
    <property type="evidence" value="ECO:0007669"/>
    <property type="project" value="UniProtKB-KW"/>
</dbReference>
<evidence type="ECO:0000256" key="2">
    <source>
        <dbReference type="ARBA" id="ARBA00004533"/>
    </source>
</evidence>
<dbReference type="Gene3D" id="3.40.50.300">
    <property type="entry name" value="P-loop containing nucleotide triphosphate hydrolases"/>
    <property type="match status" value="2"/>
</dbReference>
<dbReference type="InterPro" id="IPR003439">
    <property type="entry name" value="ABC_transporter-like_ATP-bd"/>
</dbReference>
<gene>
    <name evidence="12" type="ordered locus">SpiGrapes_1748</name>
</gene>
<dbReference type="CDD" id="cd03216">
    <property type="entry name" value="ABC_Carb_Monos_I"/>
    <property type="match status" value="1"/>
</dbReference>
<proteinExistence type="predicted"/>
<comment type="subcellular location">
    <subcellularLocation>
        <location evidence="2">Cell inner membrane</location>
    </subcellularLocation>
    <subcellularLocation>
        <location evidence="1">Cell membrane</location>
        <topology evidence="1">Peripheral membrane protein</topology>
    </subcellularLocation>
</comment>
<dbReference type="InterPro" id="IPR050107">
    <property type="entry name" value="ABC_carbohydrate_import_ATPase"/>
</dbReference>
<keyword evidence="10" id="KW-0472">Membrane</keyword>
<evidence type="ECO:0000256" key="9">
    <source>
        <dbReference type="ARBA" id="ARBA00022967"/>
    </source>
</evidence>
<name>G8QXI3_SPHPG</name>
<evidence type="ECO:0000256" key="10">
    <source>
        <dbReference type="ARBA" id="ARBA00023136"/>
    </source>
</evidence>
<dbReference type="OrthoDB" id="304830at2"/>
<evidence type="ECO:0000313" key="13">
    <source>
        <dbReference type="Proteomes" id="UP000005632"/>
    </source>
</evidence>
<sequence>MNNGTHTDDYILELSGITKRFPGVLALNNVDMKVKKGEVHVIVGENGAGKSTLMKVINGIYSADSGSIIFDGKPYKATSPTQARALGISMIFQELNFVPQLTVAENIYLGREPMIGKSLFVDNKKLNANARNYIKEQNLPFDAEDLMGSLSVSQAQIIEIIKAISCNAKLVIMDEPTSAITEKEVSFLFEKIALLKEKGVTIIYISHKMDEIFKIADTISIFRDGAHIDCRPTIEFNINNVIEKMVGRELSSGFPQKKCNIGKERFRVENFSDAKRFQNISFTLNEGEILGISGLMGAGRTEVVRAIIGLDSKCEGKIFLENRELKIKSVIDSIQYGIAMVSEDRRCYGIIPMRSVRENIILVGLKHYFHTQWIDRAKENAIVGEYIKKLEIKTSNQEVAISTLSGGNQQKAILAKWLISNPNVLILDEPTRGIDVGAKYEIYKLMCQLCENGVSIIMISSELPELLGMSDRILVMAEGKITGEFNRDNATQVEIMKKATGGR</sequence>
<evidence type="ECO:0000256" key="5">
    <source>
        <dbReference type="ARBA" id="ARBA00022597"/>
    </source>
</evidence>
<dbReference type="PANTHER" id="PTHR43790:SF9">
    <property type="entry name" value="GALACTOFURANOSE TRANSPORTER ATP-BINDING PROTEIN YTFR"/>
    <property type="match status" value="1"/>
</dbReference>
<keyword evidence="8" id="KW-0067">ATP-binding</keyword>
<keyword evidence="7" id="KW-0547">Nucleotide-binding</keyword>
<dbReference type="InterPro" id="IPR003593">
    <property type="entry name" value="AAA+_ATPase"/>
</dbReference>
<keyword evidence="13" id="KW-1185">Reference proteome</keyword>
<dbReference type="PANTHER" id="PTHR43790">
    <property type="entry name" value="CARBOHYDRATE TRANSPORT ATP-BINDING PROTEIN MG119-RELATED"/>
    <property type="match status" value="1"/>
</dbReference>
<dbReference type="CDD" id="cd03215">
    <property type="entry name" value="ABC_Carb_Monos_II"/>
    <property type="match status" value="1"/>
</dbReference>
<dbReference type="GO" id="GO:0015749">
    <property type="term" value="P:monosaccharide transmembrane transport"/>
    <property type="evidence" value="ECO:0007669"/>
    <property type="project" value="UniProtKB-ARBA"/>
</dbReference>
<dbReference type="Proteomes" id="UP000005632">
    <property type="component" value="Chromosome"/>
</dbReference>
<keyword evidence="3" id="KW-0813">Transport</keyword>
<evidence type="ECO:0000259" key="11">
    <source>
        <dbReference type="PROSITE" id="PS50893"/>
    </source>
</evidence>
<dbReference type="Pfam" id="PF00005">
    <property type="entry name" value="ABC_tran"/>
    <property type="match status" value="2"/>
</dbReference>
<dbReference type="GO" id="GO:0005886">
    <property type="term" value="C:plasma membrane"/>
    <property type="evidence" value="ECO:0007669"/>
    <property type="project" value="UniProtKB-SubCell"/>
</dbReference>
<dbReference type="STRING" id="158190.SpiGrapes_1748"/>
<feature type="domain" description="ABC transporter" evidence="11">
    <location>
        <begin position="256"/>
        <end position="503"/>
    </location>
</feature>
<dbReference type="AlphaFoldDB" id="G8QXI3"/>
<dbReference type="PROSITE" id="PS50893">
    <property type="entry name" value="ABC_TRANSPORTER_2"/>
    <property type="match status" value="2"/>
</dbReference>
<keyword evidence="5 12" id="KW-0762">Sugar transport</keyword>
<organism evidence="12 13">
    <name type="scientific">Sphaerochaeta pleomorpha (strain ATCC BAA-1885 / DSM 22778 / Grapes)</name>
    <dbReference type="NCBI Taxonomy" id="158190"/>
    <lineage>
        <taxon>Bacteria</taxon>
        <taxon>Pseudomonadati</taxon>
        <taxon>Spirochaetota</taxon>
        <taxon>Spirochaetia</taxon>
        <taxon>Spirochaetales</taxon>
        <taxon>Sphaerochaetaceae</taxon>
        <taxon>Sphaerochaeta</taxon>
    </lineage>
</organism>
<dbReference type="PROSITE" id="PS00211">
    <property type="entry name" value="ABC_TRANSPORTER_1"/>
    <property type="match status" value="1"/>
</dbReference>
<dbReference type="InterPro" id="IPR017871">
    <property type="entry name" value="ABC_transporter-like_CS"/>
</dbReference>
<evidence type="ECO:0000256" key="7">
    <source>
        <dbReference type="ARBA" id="ARBA00022741"/>
    </source>
</evidence>
<evidence type="ECO:0000256" key="4">
    <source>
        <dbReference type="ARBA" id="ARBA00022475"/>
    </source>
</evidence>
<keyword evidence="4" id="KW-1003">Cell membrane</keyword>
<evidence type="ECO:0000256" key="6">
    <source>
        <dbReference type="ARBA" id="ARBA00022737"/>
    </source>
</evidence>
<dbReference type="SMART" id="SM00382">
    <property type="entry name" value="AAA"/>
    <property type="match status" value="2"/>
</dbReference>
<dbReference type="RefSeq" id="WP_014270389.1">
    <property type="nucleotide sequence ID" value="NC_016633.1"/>
</dbReference>
<evidence type="ECO:0000256" key="8">
    <source>
        <dbReference type="ARBA" id="ARBA00022840"/>
    </source>
</evidence>
<dbReference type="KEGG" id="sgp:SpiGrapes_1748"/>
<dbReference type="GO" id="GO:0016887">
    <property type="term" value="F:ATP hydrolysis activity"/>
    <property type="evidence" value="ECO:0007669"/>
    <property type="project" value="InterPro"/>
</dbReference>
<reference evidence="12 13" key="1">
    <citation type="submission" date="2011-11" db="EMBL/GenBank/DDBJ databases">
        <title>Complete sequence of Spirochaeta sp. grapes.</title>
        <authorList>
            <consortium name="US DOE Joint Genome Institute"/>
            <person name="Lucas S."/>
            <person name="Han J."/>
            <person name="Lapidus A."/>
            <person name="Cheng J.-F."/>
            <person name="Goodwin L."/>
            <person name="Pitluck S."/>
            <person name="Peters L."/>
            <person name="Ovchinnikova G."/>
            <person name="Munk A.C."/>
            <person name="Detter J.C."/>
            <person name="Han C."/>
            <person name="Tapia R."/>
            <person name="Land M."/>
            <person name="Hauser L."/>
            <person name="Kyrpides N."/>
            <person name="Ivanova N."/>
            <person name="Pagani I."/>
            <person name="Ritalahtilisa K."/>
            <person name="Loeffler F."/>
            <person name="Woyke T."/>
        </authorList>
    </citation>
    <scope>NUCLEOTIDE SEQUENCE [LARGE SCALE GENOMIC DNA]</scope>
    <source>
        <strain evidence="13">ATCC BAA-1885 / DSM 22778 / Grapes</strain>
    </source>
</reference>
<dbReference type="HOGENOM" id="CLU_000604_92_3_12"/>